<dbReference type="EMBL" id="KK113642">
    <property type="protein sequence ID" value="KFM60661.1"/>
    <property type="molecule type" value="Genomic_DNA"/>
</dbReference>
<feature type="non-terminal residue" evidence="1">
    <location>
        <position position="65"/>
    </location>
</feature>
<dbReference type="AlphaFoldDB" id="A0A087T6C2"/>
<evidence type="ECO:0000313" key="2">
    <source>
        <dbReference type="Proteomes" id="UP000054359"/>
    </source>
</evidence>
<gene>
    <name evidence="1" type="ORF">X975_22248</name>
</gene>
<reference evidence="1 2" key="1">
    <citation type="submission" date="2013-11" db="EMBL/GenBank/DDBJ databases">
        <title>Genome sequencing of Stegodyphus mimosarum.</title>
        <authorList>
            <person name="Bechsgaard J."/>
        </authorList>
    </citation>
    <scope>NUCLEOTIDE SEQUENCE [LARGE SCALE GENOMIC DNA]</scope>
</reference>
<protein>
    <submittedName>
        <fullName evidence="1">Uncharacterized protein</fullName>
    </submittedName>
</protein>
<organism evidence="1 2">
    <name type="scientific">Stegodyphus mimosarum</name>
    <name type="common">African social velvet spider</name>
    <dbReference type="NCBI Taxonomy" id="407821"/>
    <lineage>
        <taxon>Eukaryota</taxon>
        <taxon>Metazoa</taxon>
        <taxon>Ecdysozoa</taxon>
        <taxon>Arthropoda</taxon>
        <taxon>Chelicerata</taxon>
        <taxon>Arachnida</taxon>
        <taxon>Araneae</taxon>
        <taxon>Araneomorphae</taxon>
        <taxon>Entelegynae</taxon>
        <taxon>Eresoidea</taxon>
        <taxon>Eresidae</taxon>
        <taxon>Stegodyphus</taxon>
    </lineage>
</organism>
<sequence>MLPLNSCTPRIPKIMKNVQQMRTMFPMGRREDRRVCTTNFNPGALLMTLRGRSERSNLKTLKIPK</sequence>
<name>A0A087T6C2_STEMI</name>
<keyword evidence="2" id="KW-1185">Reference proteome</keyword>
<dbReference type="Proteomes" id="UP000054359">
    <property type="component" value="Unassembled WGS sequence"/>
</dbReference>
<evidence type="ECO:0000313" key="1">
    <source>
        <dbReference type="EMBL" id="KFM60661.1"/>
    </source>
</evidence>
<proteinExistence type="predicted"/>
<accession>A0A087T6C2</accession>